<dbReference type="AlphaFoldDB" id="A0AAP9IZQ7"/>
<evidence type="ECO:0000313" key="3">
    <source>
        <dbReference type="Proteomes" id="UP000315377"/>
    </source>
</evidence>
<dbReference type="Proteomes" id="UP001209276">
    <property type="component" value="Unassembled WGS sequence"/>
</dbReference>
<dbReference type="Proteomes" id="UP000315377">
    <property type="component" value="Chromosome"/>
</dbReference>
<sequence length="84" mass="9039">MAGRRKIEGYGREATGNKRLTVMTGMPSLLQKTYTPSGNADRDLAWLDQDTLVAARAKEAVWTGDPSDEVISCPGMIPDAEAGK</sequence>
<gene>
    <name evidence="2" type="ORF">FLT43_01355</name>
    <name evidence="1" type="ORF">M5W83_05970</name>
</gene>
<evidence type="ECO:0000313" key="4">
    <source>
        <dbReference type="Proteomes" id="UP001209276"/>
    </source>
</evidence>
<reference evidence="2 3" key="1">
    <citation type="submission" date="2019-07" db="EMBL/GenBank/DDBJ databases">
        <title>Paenibacillus thiaminolyticus NRRL B-4156.</title>
        <authorList>
            <person name="Hehnly C."/>
            <person name="Zhang L."/>
        </authorList>
    </citation>
    <scope>NUCLEOTIDE SEQUENCE [LARGE SCALE GENOMIC DNA]</scope>
    <source>
        <strain evidence="2 3">NRRL B-4156</strain>
    </source>
</reference>
<dbReference type="EMBL" id="CP041405">
    <property type="protein sequence ID" value="QDM42305.1"/>
    <property type="molecule type" value="Genomic_DNA"/>
</dbReference>
<protein>
    <submittedName>
        <fullName evidence="2">Uncharacterized protein</fullName>
    </submittedName>
</protein>
<evidence type="ECO:0000313" key="2">
    <source>
        <dbReference type="EMBL" id="QDM42305.1"/>
    </source>
</evidence>
<name>A0AAP9IZQ7_PANTH</name>
<organism evidence="2 3">
    <name type="scientific">Paenibacillus thiaminolyticus</name>
    <name type="common">Bacillus thiaminolyticus</name>
    <dbReference type="NCBI Taxonomy" id="49283"/>
    <lineage>
        <taxon>Bacteria</taxon>
        <taxon>Bacillati</taxon>
        <taxon>Bacillota</taxon>
        <taxon>Bacilli</taxon>
        <taxon>Bacillales</taxon>
        <taxon>Paenibacillaceae</taxon>
        <taxon>Paenibacillus</taxon>
    </lineage>
</organism>
<keyword evidence="4" id="KW-1185">Reference proteome</keyword>
<accession>A0AAP9IZQ7</accession>
<dbReference type="RefSeq" id="WP_087443685.1">
    <property type="nucleotide sequence ID" value="NZ_CABMNB010000036.1"/>
</dbReference>
<dbReference type="EMBL" id="JAMDMM010000014">
    <property type="protein sequence ID" value="MCY9606705.1"/>
    <property type="molecule type" value="Genomic_DNA"/>
</dbReference>
<proteinExistence type="predicted"/>
<dbReference type="GeneID" id="76994638"/>
<reference evidence="1 4" key="2">
    <citation type="submission" date="2022-05" db="EMBL/GenBank/DDBJ databases">
        <title>Genome Sequencing of Bee-Associated Microbes.</title>
        <authorList>
            <person name="Dunlap C."/>
        </authorList>
    </citation>
    <scope>NUCLEOTIDE SEQUENCE [LARGE SCALE GENOMIC DNA]</scope>
    <source>
        <strain evidence="1 4">NRRL B-14613</strain>
    </source>
</reference>
<evidence type="ECO:0000313" key="1">
    <source>
        <dbReference type="EMBL" id="MCY9606705.1"/>
    </source>
</evidence>